<protein>
    <recommendedName>
        <fullName evidence="4">2-amino-4-hydroxy-6-hydroxymethyldihydropteridine pyrophosphokinase</fullName>
        <ecNumber evidence="3">2.7.6.3</ecNumber>
    </recommendedName>
    <alternativeName>
        <fullName evidence="11">6-hydroxymethyl-7,8-dihydropterin pyrophosphokinase</fullName>
    </alternativeName>
    <alternativeName>
        <fullName evidence="12">7,8-dihydro-6-hydroxymethylpterin-pyrophosphokinase</fullName>
    </alternativeName>
</protein>
<dbReference type="PROSITE" id="PS00794">
    <property type="entry name" value="HPPK"/>
    <property type="match status" value="1"/>
</dbReference>
<dbReference type="UniPathway" id="UPA00077">
    <property type="reaction ID" value="UER00155"/>
</dbReference>
<comment type="function">
    <text evidence="10">Catalyzes the transfer of pyrophosphate from adenosine triphosphate (ATP) to 6-hydroxymethyl-7,8-dihydropterin, an enzymatic step in folate biosynthesis pathway.</text>
</comment>
<keyword evidence="8" id="KW-0067">ATP-binding</keyword>
<dbReference type="GO" id="GO:0016301">
    <property type="term" value="F:kinase activity"/>
    <property type="evidence" value="ECO:0007669"/>
    <property type="project" value="UniProtKB-KW"/>
</dbReference>
<evidence type="ECO:0000256" key="8">
    <source>
        <dbReference type="ARBA" id="ARBA00022840"/>
    </source>
</evidence>
<comment type="pathway">
    <text evidence="1">Cofactor biosynthesis; tetrahydrofolate biosynthesis; 2-amino-4-hydroxy-6-hydroxymethyl-7,8-dihydropteridine diphosphate from 7,8-dihydroneopterin triphosphate: step 4/4.</text>
</comment>
<evidence type="ECO:0000313" key="15">
    <source>
        <dbReference type="Proteomes" id="UP000594688"/>
    </source>
</evidence>
<dbReference type="KEGG" id="nli:G3M70_14550"/>
<evidence type="ECO:0000256" key="6">
    <source>
        <dbReference type="ARBA" id="ARBA00022741"/>
    </source>
</evidence>
<organism evidence="14 15">
    <name type="scientific">Candidatus Nitronauta litoralis</name>
    <dbReference type="NCBI Taxonomy" id="2705533"/>
    <lineage>
        <taxon>Bacteria</taxon>
        <taxon>Pseudomonadati</taxon>
        <taxon>Nitrospinota/Tectimicrobiota group</taxon>
        <taxon>Nitrospinota</taxon>
        <taxon>Nitrospinia</taxon>
        <taxon>Nitrospinales</taxon>
        <taxon>Nitrospinaceae</taxon>
        <taxon>Candidatus Nitronauta</taxon>
    </lineage>
</organism>
<keyword evidence="7 14" id="KW-0418">Kinase</keyword>
<evidence type="ECO:0000256" key="10">
    <source>
        <dbReference type="ARBA" id="ARBA00029409"/>
    </source>
</evidence>
<dbReference type="PANTHER" id="PTHR43071:SF1">
    <property type="entry name" value="2-AMINO-4-HYDROXY-6-HYDROXYMETHYLDIHYDROPTERIDINE PYROPHOSPHOKINASE"/>
    <property type="match status" value="1"/>
</dbReference>
<dbReference type="Gene3D" id="3.30.70.560">
    <property type="entry name" value="7,8-Dihydro-6-hydroxymethylpterin-pyrophosphokinase HPPK"/>
    <property type="match status" value="1"/>
</dbReference>
<dbReference type="AlphaFoldDB" id="A0A7T0BY28"/>
<dbReference type="NCBIfam" id="TIGR01498">
    <property type="entry name" value="folK"/>
    <property type="match status" value="1"/>
</dbReference>
<dbReference type="PANTHER" id="PTHR43071">
    <property type="entry name" value="2-AMINO-4-HYDROXY-6-HYDROXYMETHYLDIHYDROPTERIDINE PYROPHOSPHOKINASE"/>
    <property type="match status" value="1"/>
</dbReference>
<comment type="similarity">
    <text evidence="2">Belongs to the HPPK family.</text>
</comment>
<dbReference type="GO" id="GO:0003848">
    <property type="term" value="F:2-amino-4-hydroxy-6-hydroxymethyldihydropteridine diphosphokinase activity"/>
    <property type="evidence" value="ECO:0007669"/>
    <property type="project" value="UniProtKB-EC"/>
</dbReference>
<dbReference type="SUPFAM" id="SSF55083">
    <property type="entry name" value="6-hydroxymethyl-7,8-dihydropterin pyrophosphokinase, HPPK"/>
    <property type="match status" value="1"/>
</dbReference>
<evidence type="ECO:0000256" key="4">
    <source>
        <dbReference type="ARBA" id="ARBA00016218"/>
    </source>
</evidence>
<dbReference type="Proteomes" id="UP000594688">
    <property type="component" value="Chromosome"/>
</dbReference>
<dbReference type="GO" id="GO:0046656">
    <property type="term" value="P:folic acid biosynthetic process"/>
    <property type="evidence" value="ECO:0007669"/>
    <property type="project" value="UniProtKB-KW"/>
</dbReference>
<feature type="domain" description="7,8-dihydro-6-hydroxymethylpterin-pyrophosphokinase" evidence="13">
    <location>
        <begin position="89"/>
        <end position="100"/>
    </location>
</feature>
<evidence type="ECO:0000256" key="7">
    <source>
        <dbReference type="ARBA" id="ARBA00022777"/>
    </source>
</evidence>
<reference evidence="14 15" key="1">
    <citation type="submission" date="2020-02" db="EMBL/GenBank/DDBJ databases">
        <title>Genomic and physiological characterization of two novel Nitrospinaceae genera.</title>
        <authorList>
            <person name="Mueller A.J."/>
            <person name="Jung M.-Y."/>
            <person name="Strachan C.R."/>
            <person name="Herbold C.W."/>
            <person name="Kirkegaard R.H."/>
            <person name="Daims H."/>
        </authorList>
    </citation>
    <scope>NUCLEOTIDE SEQUENCE [LARGE SCALE GENOMIC DNA]</scope>
    <source>
        <strain evidence="14">EB</strain>
    </source>
</reference>
<dbReference type="EMBL" id="CP048685">
    <property type="protein sequence ID" value="QPJ63028.1"/>
    <property type="molecule type" value="Genomic_DNA"/>
</dbReference>
<dbReference type="GO" id="GO:0046654">
    <property type="term" value="P:tetrahydrofolate biosynthetic process"/>
    <property type="evidence" value="ECO:0007669"/>
    <property type="project" value="UniProtKB-UniPathway"/>
</dbReference>
<keyword evidence="9" id="KW-0289">Folate biosynthesis</keyword>
<evidence type="ECO:0000259" key="13">
    <source>
        <dbReference type="PROSITE" id="PS00794"/>
    </source>
</evidence>
<sequence length="165" mass="18555">MPETIFIGLGSNLKQPAHNLYTAFVALSKIEGMYSPLLSPLYKTSPFGVQDQPDFINAIAQFQTTLEPRTVLNALLDIEIKMGRVRKEKWGPRLIDLDLLFFGDQTIDEDGLKVPHPGIAERDFVLIPMMDIAPDWIHPTYAKSISELVTQLDGTSTINRIESDR</sequence>
<name>A0A7T0BY28_9BACT</name>
<dbReference type="InterPro" id="IPR035907">
    <property type="entry name" value="Hppk_sf"/>
</dbReference>
<dbReference type="CDD" id="cd00483">
    <property type="entry name" value="HPPK"/>
    <property type="match status" value="1"/>
</dbReference>
<evidence type="ECO:0000313" key="14">
    <source>
        <dbReference type="EMBL" id="QPJ63028.1"/>
    </source>
</evidence>
<keyword evidence="5 14" id="KW-0808">Transferase</keyword>
<dbReference type="InterPro" id="IPR000550">
    <property type="entry name" value="Hppk"/>
</dbReference>
<evidence type="ECO:0000256" key="12">
    <source>
        <dbReference type="ARBA" id="ARBA00033413"/>
    </source>
</evidence>
<dbReference type="EC" id="2.7.6.3" evidence="3"/>
<evidence type="ECO:0000256" key="11">
    <source>
        <dbReference type="ARBA" id="ARBA00029766"/>
    </source>
</evidence>
<evidence type="ECO:0000256" key="3">
    <source>
        <dbReference type="ARBA" id="ARBA00013253"/>
    </source>
</evidence>
<dbReference type="GO" id="GO:0005524">
    <property type="term" value="F:ATP binding"/>
    <property type="evidence" value="ECO:0007669"/>
    <property type="project" value="UniProtKB-KW"/>
</dbReference>
<evidence type="ECO:0000256" key="1">
    <source>
        <dbReference type="ARBA" id="ARBA00005051"/>
    </source>
</evidence>
<keyword evidence="6" id="KW-0547">Nucleotide-binding</keyword>
<gene>
    <name evidence="14" type="primary">folK</name>
    <name evidence="14" type="ORF">G3M70_14550</name>
</gene>
<dbReference type="Pfam" id="PF01288">
    <property type="entry name" value="HPPK"/>
    <property type="match status" value="1"/>
</dbReference>
<evidence type="ECO:0000256" key="9">
    <source>
        <dbReference type="ARBA" id="ARBA00022909"/>
    </source>
</evidence>
<proteinExistence type="inferred from homology"/>
<evidence type="ECO:0000256" key="2">
    <source>
        <dbReference type="ARBA" id="ARBA00005810"/>
    </source>
</evidence>
<accession>A0A7T0BY28</accession>
<evidence type="ECO:0000256" key="5">
    <source>
        <dbReference type="ARBA" id="ARBA00022679"/>
    </source>
</evidence>